<evidence type="ECO:0000313" key="2">
    <source>
        <dbReference type="EMBL" id="NEM97277.1"/>
    </source>
</evidence>
<feature type="chain" id="PRO_5025487113" evidence="1">
    <location>
        <begin position="20"/>
        <end position="305"/>
    </location>
</feature>
<accession>A0A6B3LUN4</accession>
<evidence type="ECO:0000256" key="1">
    <source>
        <dbReference type="SAM" id="SignalP"/>
    </source>
</evidence>
<proteinExistence type="predicted"/>
<dbReference type="AlphaFoldDB" id="A0A6B3LUN4"/>
<organism evidence="2 3">
    <name type="scientific">Pontibacter burrus</name>
    <dbReference type="NCBI Taxonomy" id="2704466"/>
    <lineage>
        <taxon>Bacteria</taxon>
        <taxon>Pseudomonadati</taxon>
        <taxon>Bacteroidota</taxon>
        <taxon>Cytophagia</taxon>
        <taxon>Cytophagales</taxon>
        <taxon>Hymenobacteraceae</taxon>
        <taxon>Pontibacter</taxon>
    </lineage>
</organism>
<evidence type="ECO:0000313" key="3">
    <source>
        <dbReference type="Proteomes" id="UP000474777"/>
    </source>
</evidence>
<dbReference type="Proteomes" id="UP000474777">
    <property type="component" value="Unassembled WGS sequence"/>
</dbReference>
<name>A0A6B3LUN4_9BACT</name>
<dbReference type="RefSeq" id="WP_163913486.1">
    <property type="nucleotide sequence ID" value="NZ_JAAGWD010000002.1"/>
</dbReference>
<keyword evidence="3" id="KW-1185">Reference proteome</keyword>
<reference evidence="2 3" key="1">
    <citation type="submission" date="2020-02" db="EMBL/GenBank/DDBJ databases">
        <authorList>
            <person name="Kim M.K."/>
        </authorList>
    </citation>
    <scope>NUCLEOTIDE SEQUENCE [LARGE SCALE GENOMIC DNA]</scope>
    <source>
        <strain evidence="2 3">BT327</strain>
    </source>
</reference>
<comment type="caution">
    <text evidence="2">The sequence shown here is derived from an EMBL/GenBank/DDBJ whole genome shotgun (WGS) entry which is preliminary data.</text>
</comment>
<protein>
    <submittedName>
        <fullName evidence="2">Uncharacterized protein</fullName>
    </submittedName>
</protein>
<sequence length="305" mass="34873">MKQFLLLALTLFISITTYAQLNMQDSTMQVIGYWDKNETQTYIITHEKYRVTGTDTAKREFSKYEVDVTIKDSTANSYTIEWAYRGINTSTDNEFTNELAKISENLKVIIKTDEMGAFKEVVNWEQIRDEVNRSLAHLKIKFKHIPNISAITDQVAAMLGTKKAIESAAIKDIHQFYTYHGGKYKLGRELTGQLEVPNLYGSKPFVADVSIMMDEMNEEDNNAIIRMWQTIDSDQLTASTVNYLQQIGKSVNGKSPDLNEIPALQNETRVAARIHGSGWIIYSMETKEVWADNVLAFEERIIEIK</sequence>
<dbReference type="EMBL" id="JAAGWD010000002">
    <property type="protein sequence ID" value="NEM97277.1"/>
    <property type="molecule type" value="Genomic_DNA"/>
</dbReference>
<gene>
    <name evidence="2" type="ORF">GXP69_06195</name>
</gene>
<keyword evidence="1" id="KW-0732">Signal</keyword>
<feature type="signal peptide" evidence="1">
    <location>
        <begin position="1"/>
        <end position="19"/>
    </location>
</feature>